<dbReference type="EMBL" id="JABELD010000109">
    <property type="protein sequence ID" value="MBU2739531.1"/>
    <property type="molecule type" value="Genomic_DNA"/>
</dbReference>
<dbReference type="RefSeq" id="WP_215864434.1">
    <property type="nucleotide sequence ID" value="NZ_JABELD010000109.1"/>
</dbReference>
<protein>
    <submittedName>
        <fullName evidence="1">Uncharacterized protein</fullName>
    </submittedName>
</protein>
<dbReference type="Proteomes" id="UP001197028">
    <property type="component" value="Unassembled WGS sequence"/>
</dbReference>
<gene>
    <name evidence="1" type="ORF">HJG40_12215</name>
</gene>
<organism evidence="1 2">
    <name type="scientific">Acidithiobacillus concretivorus</name>
    <dbReference type="NCBI Taxonomy" id="3063952"/>
    <lineage>
        <taxon>Bacteria</taxon>
        <taxon>Pseudomonadati</taxon>
        <taxon>Pseudomonadota</taxon>
        <taxon>Acidithiobacillia</taxon>
        <taxon>Acidithiobacillales</taxon>
        <taxon>Acidithiobacillaceae</taxon>
        <taxon>Acidithiobacillus</taxon>
    </lineage>
</organism>
<evidence type="ECO:0000313" key="2">
    <source>
        <dbReference type="Proteomes" id="UP001197028"/>
    </source>
</evidence>
<keyword evidence="2" id="KW-1185">Reference proteome</keyword>
<evidence type="ECO:0000313" key="1">
    <source>
        <dbReference type="EMBL" id="MBU2739531.1"/>
    </source>
</evidence>
<reference evidence="1 2" key="1">
    <citation type="journal article" date="2021" name="ISME J.">
        <title>Genomic evolution of the class Acidithiobacillia: deep-branching Proteobacteria living in extreme acidic conditions.</title>
        <authorList>
            <person name="Moya-Beltran A."/>
            <person name="Beard S."/>
            <person name="Rojas-Villalobos C."/>
            <person name="Issotta F."/>
            <person name="Gallardo Y."/>
            <person name="Ulloa R."/>
            <person name="Giaveno A."/>
            <person name="Degli Esposti M."/>
            <person name="Johnson D.B."/>
            <person name="Quatrini R."/>
        </authorList>
    </citation>
    <scope>NUCLEOTIDE SEQUENCE [LARGE SCALE GENOMIC DNA]</scope>
    <source>
        <strain evidence="1 2">ATCC 19703</strain>
    </source>
</reference>
<comment type="caution">
    <text evidence="1">The sequence shown here is derived from an EMBL/GenBank/DDBJ whole genome shotgun (WGS) entry which is preliminary data.</text>
</comment>
<name>A0ABS5ZSA6_9PROT</name>
<proteinExistence type="predicted"/>
<sequence>MKVDRCDAQDAQLQTEALKPYAMSSAEIRNNTAALPQNFQKTCRALTAYLDGKRQTR</sequence>
<accession>A0ABS5ZSA6</accession>